<name>A0A3M9MPL4_9BACT</name>
<comment type="caution">
    <text evidence="1">The sequence shown here is derived from an EMBL/GenBank/DDBJ whole genome shotgun (WGS) entry which is preliminary data.</text>
</comment>
<evidence type="ECO:0000313" key="1">
    <source>
        <dbReference type="EMBL" id="RNI27441.1"/>
    </source>
</evidence>
<protein>
    <submittedName>
        <fullName evidence="1">Uncharacterized protein</fullName>
    </submittedName>
</protein>
<proteinExistence type="predicted"/>
<evidence type="ECO:0000313" key="2">
    <source>
        <dbReference type="Proteomes" id="UP000271010"/>
    </source>
</evidence>
<sequence>MSAAFLFVHAVIPFPKASSILKNGDLLLLSRNWFTPNFRKRASKRHYSLPLSGSYYSLVLKKRCVSKPLKMMFLIKLL</sequence>
<dbReference type="AlphaFoldDB" id="A0A3M9MPL4"/>
<organism evidence="1 2">
    <name type="scientific">Rufibacter immobilis</name>
    <dbReference type="NCBI Taxonomy" id="1348778"/>
    <lineage>
        <taxon>Bacteria</taxon>
        <taxon>Pseudomonadati</taxon>
        <taxon>Bacteroidota</taxon>
        <taxon>Cytophagia</taxon>
        <taxon>Cytophagales</taxon>
        <taxon>Hymenobacteraceae</taxon>
        <taxon>Rufibacter</taxon>
    </lineage>
</organism>
<accession>A0A3M9MPL4</accession>
<dbReference type="EMBL" id="RJJE01000017">
    <property type="protein sequence ID" value="RNI27441.1"/>
    <property type="molecule type" value="Genomic_DNA"/>
</dbReference>
<reference evidence="1 2" key="1">
    <citation type="submission" date="2018-11" db="EMBL/GenBank/DDBJ databases">
        <title>Rufibacter latericius sp. nov., isolated from water in Baiyang Lake.</title>
        <authorList>
            <person name="Yang Y."/>
        </authorList>
    </citation>
    <scope>NUCLEOTIDE SEQUENCE [LARGE SCALE GENOMIC DNA]</scope>
    <source>
        <strain evidence="1 2">MCC P1</strain>
    </source>
</reference>
<dbReference type="Proteomes" id="UP000271010">
    <property type="component" value="Unassembled WGS sequence"/>
</dbReference>
<gene>
    <name evidence="1" type="ORF">EFA69_15020</name>
</gene>
<keyword evidence="2" id="KW-1185">Reference proteome</keyword>